<organism evidence="1 2">
    <name type="scientific">Gracilibacillus xinjiangensis</name>
    <dbReference type="NCBI Taxonomy" id="1193282"/>
    <lineage>
        <taxon>Bacteria</taxon>
        <taxon>Bacillati</taxon>
        <taxon>Bacillota</taxon>
        <taxon>Bacilli</taxon>
        <taxon>Bacillales</taxon>
        <taxon>Bacillaceae</taxon>
        <taxon>Gracilibacillus</taxon>
    </lineage>
</organism>
<proteinExistence type="predicted"/>
<evidence type="ECO:0000313" key="1">
    <source>
        <dbReference type="EMBL" id="MFC4402577.1"/>
    </source>
</evidence>
<keyword evidence="2" id="KW-1185">Reference proteome</keyword>
<accession>A0ABV8WSK1</accession>
<dbReference type="EMBL" id="JBHSDT010000004">
    <property type="protein sequence ID" value="MFC4402577.1"/>
    <property type="molecule type" value="Genomic_DNA"/>
</dbReference>
<evidence type="ECO:0000313" key="2">
    <source>
        <dbReference type="Proteomes" id="UP001595882"/>
    </source>
</evidence>
<protein>
    <submittedName>
        <fullName evidence="1">Uncharacterized protein</fullName>
    </submittedName>
</protein>
<name>A0ABV8WSK1_9BACI</name>
<dbReference type="RefSeq" id="WP_390250302.1">
    <property type="nucleotide sequence ID" value="NZ_JBHSDT010000004.1"/>
</dbReference>
<comment type="caution">
    <text evidence="1">The sequence shown here is derived from an EMBL/GenBank/DDBJ whole genome shotgun (WGS) entry which is preliminary data.</text>
</comment>
<sequence>MSEDGIGFHVYDVGVAADGLRGEKMIKDEDGNYVPQNFNTYTEWSATRNEPELWATNENGVKHLIDGGLHYGHLQMDFEKTETGTALTLSPVYIFPVLDDNYDLVRTERRVYNDVQKVYFDANGNMVSASAKGS</sequence>
<reference evidence="2" key="1">
    <citation type="journal article" date="2019" name="Int. J. Syst. Evol. Microbiol.">
        <title>The Global Catalogue of Microorganisms (GCM) 10K type strain sequencing project: providing services to taxonomists for standard genome sequencing and annotation.</title>
        <authorList>
            <consortium name="The Broad Institute Genomics Platform"/>
            <consortium name="The Broad Institute Genome Sequencing Center for Infectious Disease"/>
            <person name="Wu L."/>
            <person name="Ma J."/>
        </authorList>
    </citation>
    <scope>NUCLEOTIDE SEQUENCE [LARGE SCALE GENOMIC DNA]</scope>
    <source>
        <strain evidence="2">CCUG 37865</strain>
    </source>
</reference>
<gene>
    <name evidence="1" type="ORF">ACFOY7_05780</name>
</gene>
<dbReference type="Proteomes" id="UP001595882">
    <property type="component" value="Unassembled WGS sequence"/>
</dbReference>